<dbReference type="Proteomes" id="UP000759537">
    <property type="component" value="Unassembled WGS sequence"/>
</dbReference>
<dbReference type="PANTHER" id="PTHR43313">
    <property type="entry name" value="SHORT-CHAIN DEHYDROGENASE/REDUCTASE FAMILY 9C"/>
    <property type="match status" value="1"/>
</dbReference>
<evidence type="ECO:0000313" key="2">
    <source>
        <dbReference type="EMBL" id="KAF8478495.1"/>
    </source>
</evidence>
<dbReference type="InterPro" id="IPR013952">
    <property type="entry name" value="DUF1776_fun"/>
</dbReference>
<dbReference type="GO" id="GO:0008202">
    <property type="term" value="P:steroid metabolic process"/>
    <property type="evidence" value="ECO:0007669"/>
    <property type="project" value="TreeGrafter"/>
</dbReference>
<sequence>MPLSDGVQDYLESIEDYIYVSFSSARAEMPNIQEALNRLWADVSRFGPAIPEIRLPVLIEVPPPPPPPPPPSTSNIVDNVTDWAAENPWKASGLGVGVVGMGLLVGYNAYRARTQARLHKRYHTATHERRQVVVVLGGDNPVALPLILALEKKGFIIIASVATPEAVDELERAGKGYVKALVLDPFEPATIPIFLRSLASTLSHRFPINIHGDPHASPATHPFVHSVVSLLSLSQFAALAPLEHVQLQGEYLKYLNATHITPLQIIQALLPLMRNSPSRTRDAIKNGKGKKSIVMCVPAVDARVGLPFLGPSSMSAAATRRAVDILRREVRVAASTGGAEGMNDIEVVSLEVGALDIPPFAGRRMLDYDPKEYTKSWTPSEKLAYGPAWELTLEGSGRKCQRKGQKVELFVGDLVQIVSYGRVCSVSFCGLRVHVGWALDWLRGGRYAVGSGVVMSSVVSHLPGALLDIIIGIPYFLLSTHKALTRNRASASASSPAAAPELPPTPAPAPAPVPVVPTTPPEALATVAKETVDSPPSSEHEHEASENGSEADIESNDGAGVGESWVSLHPQSTTASSETITA</sequence>
<dbReference type="OrthoDB" id="5308060at2759"/>
<comment type="caution">
    <text evidence="2">The sequence shown here is derived from an EMBL/GenBank/DDBJ whole genome shotgun (WGS) entry which is preliminary data.</text>
</comment>
<gene>
    <name evidence="2" type="ORF">DFH94DRAFT_633169</name>
</gene>
<feature type="region of interest" description="Disordered" evidence="1">
    <location>
        <begin position="492"/>
        <end position="582"/>
    </location>
</feature>
<proteinExistence type="predicted"/>
<feature type="compositionally biased region" description="Pro residues" evidence="1">
    <location>
        <begin position="501"/>
        <end position="520"/>
    </location>
</feature>
<protein>
    <submittedName>
        <fullName evidence="2">Uncharacterized protein</fullName>
    </submittedName>
</protein>
<reference evidence="2" key="1">
    <citation type="submission" date="2019-10" db="EMBL/GenBank/DDBJ databases">
        <authorList>
            <consortium name="DOE Joint Genome Institute"/>
            <person name="Kuo A."/>
            <person name="Miyauchi S."/>
            <person name="Kiss E."/>
            <person name="Drula E."/>
            <person name="Kohler A."/>
            <person name="Sanchez-Garcia M."/>
            <person name="Andreopoulos B."/>
            <person name="Barry K.W."/>
            <person name="Bonito G."/>
            <person name="Buee M."/>
            <person name="Carver A."/>
            <person name="Chen C."/>
            <person name="Cichocki N."/>
            <person name="Clum A."/>
            <person name="Culley D."/>
            <person name="Crous P.W."/>
            <person name="Fauchery L."/>
            <person name="Girlanda M."/>
            <person name="Hayes R."/>
            <person name="Keri Z."/>
            <person name="LaButti K."/>
            <person name="Lipzen A."/>
            <person name="Lombard V."/>
            <person name="Magnuson J."/>
            <person name="Maillard F."/>
            <person name="Morin E."/>
            <person name="Murat C."/>
            <person name="Nolan M."/>
            <person name="Ohm R."/>
            <person name="Pangilinan J."/>
            <person name="Pereira M."/>
            <person name="Perotto S."/>
            <person name="Peter M."/>
            <person name="Riley R."/>
            <person name="Sitrit Y."/>
            <person name="Stielow B."/>
            <person name="Szollosi G."/>
            <person name="Zifcakova L."/>
            <person name="Stursova M."/>
            <person name="Spatafora J.W."/>
            <person name="Tedersoo L."/>
            <person name="Vaario L.-M."/>
            <person name="Yamada A."/>
            <person name="Yan M."/>
            <person name="Wang P."/>
            <person name="Xu J."/>
            <person name="Bruns T."/>
            <person name="Baldrian P."/>
            <person name="Vilgalys R."/>
            <person name="Henrissat B."/>
            <person name="Grigoriev I.V."/>
            <person name="Hibbett D."/>
            <person name="Nagy L.G."/>
            <person name="Martin F.M."/>
        </authorList>
    </citation>
    <scope>NUCLEOTIDE SEQUENCE</scope>
    <source>
        <strain evidence="2">Prilba</strain>
    </source>
</reference>
<evidence type="ECO:0000313" key="3">
    <source>
        <dbReference type="Proteomes" id="UP000759537"/>
    </source>
</evidence>
<feature type="compositionally biased region" description="Polar residues" evidence="1">
    <location>
        <begin position="569"/>
        <end position="582"/>
    </location>
</feature>
<dbReference type="Pfam" id="PF08643">
    <property type="entry name" value="DUF1776"/>
    <property type="match status" value="1"/>
</dbReference>
<dbReference type="EMBL" id="WHVB01000011">
    <property type="protein sequence ID" value="KAF8478495.1"/>
    <property type="molecule type" value="Genomic_DNA"/>
</dbReference>
<dbReference type="GO" id="GO:0016491">
    <property type="term" value="F:oxidoreductase activity"/>
    <property type="evidence" value="ECO:0007669"/>
    <property type="project" value="TreeGrafter"/>
</dbReference>
<accession>A0A9P5MTT5</accession>
<reference evidence="2" key="2">
    <citation type="journal article" date="2020" name="Nat. Commun.">
        <title>Large-scale genome sequencing of mycorrhizal fungi provides insights into the early evolution of symbiotic traits.</title>
        <authorList>
            <person name="Miyauchi S."/>
            <person name="Kiss E."/>
            <person name="Kuo A."/>
            <person name="Drula E."/>
            <person name="Kohler A."/>
            <person name="Sanchez-Garcia M."/>
            <person name="Morin E."/>
            <person name="Andreopoulos B."/>
            <person name="Barry K.W."/>
            <person name="Bonito G."/>
            <person name="Buee M."/>
            <person name="Carver A."/>
            <person name="Chen C."/>
            <person name="Cichocki N."/>
            <person name="Clum A."/>
            <person name="Culley D."/>
            <person name="Crous P.W."/>
            <person name="Fauchery L."/>
            <person name="Girlanda M."/>
            <person name="Hayes R.D."/>
            <person name="Keri Z."/>
            <person name="LaButti K."/>
            <person name="Lipzen A."/>
            <person name="Lombard V."/>
            <person name="Magnuson J."/>
            <person name="Maillard F."/>
            <person name="Murat C."/>
            <person name="Nolan M."/>
            <person name="Ohm R.A."/>
            <person name="Pangilinan J."/>
            <person name="Pereira M.F."/>
            <person name="Perotto S."/>
            <person name="Peter M."/>
            <person name="Pfister S."/>
            <person name="Riley R."/>
            <person name="Sitrit Y."/>
            <person name="Stielow J.B."/>
            <person name="Szollosi G."/>
            <person name="Zifcakova L."/>
            <person name="Stursova M."/>
            <person name="Spatafora J.W."/>
            <person name="Tedersoo L."/>
            <person name="Vaario L.M."/>
            <person name="Yamada A."/>
            <person name="Yan M."/>
            <person name="Wang P."/>
            <person name="Xu J."/>
            <person name="Bruns T."/>
            <person name="Baldrian P."/>
            <person name="Vilgalys R."/>
            <person name="Dunand C."/>
            <person name="Henrissat B."/>
            <person name="Grigoriev I.V."/>
            <person name="Hibbett D."/>
            <person name="Nagy L.G."/>
            <person name="Martin F.M."/>
        </authorList>
    </citation>
    <scope>NUCLEOTIDE SEQUENCE</scope>
    <source>
        <strain evidence="2">Prilba</strain>
    </source>
</reference>
<organism evidence="2 3">
    <name type="scientific">Russula ochroleuca</name>
    <dbReference type="NCBI Taxonomy" id="152965"/>
    <lineage>
        <taxon>Eukaryota</taxon>
        <taxon>Fungi</taxon>
        <taxon>Dikarya</taxon>
        <taxon>Basidiomycota</taxon>
        <taxon>Agaricomycotina</taxon>
        <taxon>Agaricomycetes</taxon>
        <taxon>Russulales</taxon>
        <taxon>Russulaceae</taxon>
        <taxon>Russula</taxon>
    </lineage>
</organism>
<dbReference type="AlphaFoldDB" id="A0A9P5MTT5"/>
<dbReference type="Gene3D" id="3.40.50.720">
    <property type="entry name" value="NAD(P)-binding Rossmann-like Domain"/>
    <property type="match status" value="1"/>
</dbReference>
<evidence type="ECO:0000256" key="1">
    <source>
        <dbReference type="SAM" id="MobiDB-lite"/>
    </source>
</evidence>
<dbReference type="PANTHER" id="PTHR43313:SF1">
    <property type="entry name" value="3BETA-HYDROXYSTEROID DEHYDROGENASE DHS-16"/>
    <property type="match status" value="1"/>
</dbReference>
<keyword evidence="3" id="KW-1185">Reference proteome</keyword>
<name>A0A9P5MTT5_9AGAM</name>